<feature type="domain" description="DNA mismatch repair protein Mlh1 C-terminal" evidence="2">
    <location>
        <begin position="242"/>
        <end position="456"/>
    </location>
</feature>
<dbReference type="AlphaFoldDB" id="A0A0K0DN99"/>
<dbReference type="GO" id="GO:0032389">
    <property type="term" value="C:MutLalpha complex"/>
    <property type="evidence" value="ECO:0007669"/>
    <property type="project" value="TreeGrafter"/>
</dbReference>
<dbReference type="Proteomes" id="UP000035642">
    <property type="component" value="Unassembled WGS sequence"/>
</dbReference>
<dbReference type="Pfam" id="PF16413">
    <property type="entry name" value="Mlh1_C"/>
    <property type="match status" value="1"/>
</dbReference>
<protein>
    <submittedName>
        <fullName evidence="4">Mlh1_C domain-containing protein</fullName>
    </submittedName>
</protein>
<dbReference type="PANTHER" id="PTHR10073">
    <property type="entry name" value="DNA MISMATCH REPAIR PROTEIN MLH, PMS, MUTL"/>
    <property type="match status" value="1"/>
</dbReference>
<dbReference type="WBParaSite" id="ACAC_0001322801-mRNA-1">
    <property type="protein sequence ID" value="ACAC_0001322801-mRNA-1"/>
    <property type="gene ID" value="ACAC_0001322801"/>
</dbReference>
<evidence type="ECO:0000259" key="2">
    <source>
        <dbReference type="Pfam" id="PF16413"/>
    </source>
</evidence>
<dbReference type="GO" id="GO:0006298">
    <property type="term" value="P:mismatch repair"/>
    <property type="evidence" value="ECO:0007669"/>
    <property type="project" value="InterPro"/>
</dbReference>
<sequence>MNALIPGKEDSAFVSHCRHLQSGVLQILSESSYGQQCAYQNSLSDGKLESIRASAGLDGTCIAAEGLFYNCPNRRKAFRNHADETNRIADVIMRYSVHRPYVSNLALFTFLPPPTPIWWVTQKTFFLFINGRLVQCPALKFAIDSFNILGSFLFKHKEAIIEDLQKVLNYQKESCFFKMYFCQLVRVDTKERRLDEFMSTFSAASSSSSVDLVKIVGSQEDSACEVLLWIVMETLTLVHFFREFFKSLIFVGCVSVNSMLLQFGTGLYIVQLDTILEELFYQTLIFSFGNFGSYKLENGANILDLLRLGTFCFHVLAALELLESQSTMLNDYFSIEILRLDDVDQGLDTLYLATIPSIIDGYAPQLEGLPRLLINLVKEVDWDQTCFDGICRVLAQFFMIRKEFCRGDALSIPWLAVVRDILVPRVKSHLIPPDSLKDGIVRLADLHDLYKVFERC</sequence>
<reference evidence="4" key="2">
    <citation type="submission" date="2017-02" db="UniProtKB">
        <authorList>
            <consortium name="WormBaseParasite"/>
        </authorList>
    </citation>
    <scope>IDENTIFICATION</scope>
</reference>
<evidence type="ECO:0000313" key="4">
    <source>
        <dbReference type="WBParaSite" id="ACAC_0001322801-mRNA-1"/>
    </source>
</evidence>
<dbReference type="STRING" id="6313.A0A0K0DN99"/>
<dbReference type="Gene3D" id="3.30.565.10">
    <property type="entry name" value="Histidine kinase-like ATPase, C-terminal domain"/>
    <property type="match status" value="1"/>
</dbReference>
<comment type="similarity">
    <text evidence="1">Belongs to the DNA mismatch repair MutL/HexB family.</text>
</comment>
<dbReference type="SUPFAM" id="SSF55874">
    <property type="entry name" value="ATPase domain of HSP90 chaperone/DNA topoisomerase II/histidine kinase"/>
    <property type="match status" value="1"/>
</dbReference>
<organism evidence="3 4">
    <name type="scientific">Angiostrongylus cantonensis</name>
    <name type="common">Rat lungworm</name>
    <dbReference type="NCBI Taxonomy" id="6313"/>
    <lineage>
        <taxon>Eukaryota</taxon>
        <taxon>Metazoa</taxon>
        <taxon>Ecdysozoa</taxon>
        <taxon>Nematoda</taxon>
        <taxon>Chromadorea</taxon>
        <taxon>Rhabditida</taxon>
        <taxon>Rhabditina</taxon>
        <taxon>Rhabditomorpha</taxon>
        <taxon>Strongyloidea</taxon>
        <taxon>Metastrongylidae</taxon>
        <taxon>Angiostrongylus</taxon>
    </lineage>
</organism>
<name>A0A0K0DN99_ANGCA</name>
<reference evidence="3" key="1">
    <citation type="submission" date="2012-09" db="EMBL/GenBank/DDBJ databases">
        <authorList>
            <person name="Martin A.A."/>
        </authorList>
    </citation>
    <scope>NUCLEOTIDE SEQUENCE</scope>
</reference>
<dbReference type="InterPro" id="IPR032189">
    <property type="entry name" value="Mlh1_C"/>
</dbReference>
<dbReference type="InterPro" id="IPR036890">
    <property type="entry name" value="HATPase_C_sf"/>
</dbReference>
<keyword evidence="3" id="KW-1185">Reference proteome</keyword>
<proteinExistence type="inferred from homology"/>
<evidence type="ECO:0000256" key="1">
    <source>
        <dbReference type="ARBA" id="ARBA00006082"/>
    </source>
</evidence>
<dbReference type="GO" id="GO:0016887">
    <property type="term" value="F:ATP hydrolysis activity"/>
    <property type="evidence" value="ECO:0007669"/>
    <property type="project" value="InterPro"/>
</dbReference>
<evidence type="ECO:0000313" key="3">
    <source>
        <dbReference type="Proteomes" id="UP000035642"/>
    </source>
</evidence>
<accession>A0A0K0DN99</accession>
<dbReference type="InterPro" id="IPR038973">
    <property type="entry name" value="MutL/Mlh/Pms-like"/>
</dbReference>
<dbReference type="PANTHER" id="PTHR10073:SF12">
    <property type="entry name" value="DNA MISMATCH REPAIR PROTEIN MLH1"/>
    <property type="match status" value="1"/>
</dbReference>
<dbReference type="GO" id="GO:0140664">
    <property type="term" value="F:ATP-dependent DNA damage sensor activity"/>
    <property type="evidence" value="ECO:0007669"/>
    <property type="project" value="InterPro"/>
</dbReference>